<dbReference type="PANTHER" id="PTHR14614:SF157">
    <property type="entry name" value="METHYLTRANSFERASE TYPE 12 DOMAIN-CONTAINING PROTEIN"/>
    <property type="match status" value="1"/>
</dbReference>
<dbReference type="AlphaFoldDB" id="A0A7S3JY49"/>
<dbReference type="InterPro" id="IPR029063">
    <property type="entry name" value="SAM-dependent_MTases_sf"/>
</dbReference>
<evidence type="ECO:0008006" key="2">
    <source>
        <dbReference type="Google" id="ProtNLM"/>
    </source>
</evidence>
<dbReference type="Gene3D" id="3.40.50.150">
    <property type="entry name" value="Vaccinia Virus protein VP39"/>
    <property type="match status" value="1"/>
</dbReference>
<sequence>MEDFYLPSLFQNDDYIKRSYFVDGEKYDLLSLNAACTDHDLTGLIIWPISEYLAWFVARKVNLSEKSCIELGAGSGLPGIVASKKAKYVVLTDGNELVLSLLERNLALNRGDHKQEVRRVCWGERSSVEGFTDYFDCVLGADVVAWPNSIEPLLQTVTAILATDGAFYCGFVVRALSTERLFFQKAQEFGFVVIEHDDTFLRTSLFSEDNDATPNHKVDNIPASIRCTTQKLRVLELRFRDPLSVKRPLSFISDHPEDNKWLHASLAC</sequence>
<accession>A0A7S3JY49</accession>
<dbReference type="PANTHER" id="PTHR14614">
    <property type="entry name" value="HEPATOCELLULAR CARCINOMA-ASSOCIATED ANTIGEN"/>
    <property type="match status" value="1"/>
</dbReference>
<gene>
    <name evidence="1" type="ORF">ALAG00032_LOCUS7500</name>
</gene>
<dbReference type="InterPro" id="IPR019410">
    <property type="entry name" value="Methyltransf_16"/>
</dbReference>
<name>A0A7S3JY49_9STRA</name>
<organism evidence="1">
    <name type="scientific">Aureoumbra lagunensis</name>
    <dbReference type="NCBI Taxonomy" id="44058"/>
    <lineage>
        <taxon>Eukaryota</taxon>
        <taxon>Sar</taxon>
        <taxon>Stramenopiles</taxon>
        <taxon>Ochrophyta</taxon>
        <taxon>Pelagophyceae</taxon>
        <taxon>Pelagomonadales</taxon>
        <taxon>Aureoumbra</taxon>
    </lineage>
</organism>
<dbReference type="EMBL" id="HBIJ01010979">
    <property type="protein sequence ID" value="CAE0366752.1"/>
    <property type="molecule type" value="Transcribed_RNA"/>
</dbReference>
<dbReference type="CDD" id="cd02440">
    <property type="entry name" value="AdoMet_MTases"/>
    <property type="match status" value="1"/>
</dbReference>
<evidence type="ECO:0000313" key="1">
    <source>
        <dbReference type="EMBL" id="CAE0366752.1"/>
    </source>
</evidence>
<dbReference type="SUPFAM" id="SSF53335">
    <property type="entry name" value="S-adenosyl-L-methionine-dependent methyltransferases"/>
    <property type="match status" value="1"/>
</dbReference>
<proteinExistence type="predicted"/>
<reference evidence="1" key="1">
    <citation type="submission" date="2021-01" db="EMBL/GenBank/DDBJ databases">
        <authorList>
            <person name="Corre E."/>
            <person name="Pelletier E."/>
            <person name="Niang G."/>
            <person name="Scheremetjew M."/>
            <person name="Finn R."/>
            <person name="Kale V."/>
            <person name="Holt S."/>
            <person name="Cochrane G."/>
            <person name="Meng A."/>
            <person name="Brown T."/>
            <person name="Cohen L."/>
        </authorList>
    </citation>
    <scope>NUCLEOTIDE SEQUENCE</scope>
    <source>
        <strain evidence="1">CCMP1510</strain>
    </source>
</reference>
<dbReference type="Pfam" id="PF10294">
    <property type="entry name" value="Methyltransf_16"/>
    <property type="match status" value="1"/>
</dbReference>
<protein>
    <recommendedName>
        <fullName evidence="2">Calmodulin-lysine N-methyltransferase</fullName>
    </recommendedName>
</protein>